<evidence type="ECO:0000256" key="12">
    <source>
        <dbReference type="ARBA" id="ARBA00048679"/>
    </source>
</evidence>
<evidence type="ECO:0000256" key="15">
    <source>
        <dbReference type="SAM" id="MobiDB-lite"/>
    </source>
</evidence>
<feature type="compositionally biased region" description="Polar residues" evidence="15">
    <location>
        <begin position="25"/>
        <end position="43"/>
    </location>
</feature>
<dbReference type="PANTHER" id="PTHR47982">
    <property type="entry name" value="PROLINE-RICH RECEPTOR-LIKE PROTEIN KINASE PERK4"/>
    <property type="match status" value="1"/>
</dbReference>
<proteinExistence type="inferred from homology"/>
<evidence type="ECO:0000256" key="14">
    <source>
        <dbReference type="RuleBase" id="RU000304"/>
    </source>
</evidence>
<dbReference type="FunFam" id="3.30.200.20:FF:000162">
    <property type="entry name" value="Adenine nucleotide alpha hydrolase-like domain kinase"/>
    <property type="match status" value="1"/>
</dbReference>
<dbReference type="PROSITE" id="PS50011">
    <property type="entry name" value="PROTEIN_KINASE_DOM"/>
    <property type="match status" value="1"/>
</dbReference>
<keyword evidence="7" id="KW-0418">Kinase</keyword>
<feature type="region of interest" description="Disordered" evidence="15">
    <location>
        <begin position="21"/>
        <end position="44"/>
    </location>
</feature>
<dbReference type="InterPro" id="IPR001245">
    <property type="entry name" value="Ser-Thr/Tyr_kinase_cat_dom"/>
</dbReference>
<dbReference type="Gene3D" id="3.30.200.20">
    <property type="entry name" value="Phosphorylase Kinase, domain 1"/>
    <property type="match status" value="1"/>
</dbReference>
<evidence type="ECO:0000256" key="5">
    <source>
        <dbReference type="ARBA" id="ARBA00022692"/>
    </source>
</evidence>
<feature type="domain" description="Protein kinase" evidence="16">
    <location>
        <begin position="68"/>
        <end position="348"/>
    </location>
</feature>
<evidence type="ECO:0000256" key="7">
    <source>
        <dbReference type="ARBA" id="ARBA00022777"/>
    </source>
</evidence>
<keyword evidence="8 13" id="KW-0067">ATP-binding</keyword>
<dbReference type="PANTHER" id="PTHR47982:SF35">
    <property type="entry name" value="PROLINE-RICH RECEPTOR-LIKE PROTEIN KINASE PERK1-RELATED"/>
    <property type="match status" value="1"/>
</dbReference>
<evidence type="ECO:0000256" key="9">
    <source>
        <dbReference type="ARBA" id="ARBA00022989"/>
    </source>
</evidence>
<accession>A0A2G5DXQ6</accession>
<evidence type="ECO:0000256" key="13">
    <source>
        <dbReference type="PROSITE-ProRule" id="PRU10141"/>
    </source>
</evidence>
<dbReference type="SMART" id="SM00220">
    <property type="entry name" value="S_TKc"/>
    <property type="match status" value="1"/>
</dbReference>
<dbReference type="InParanoid" id="A0A2G5DXQ6"/>
<dbReference type="Pfam" id="PF07714">
    <property type="entry name" value="PK_Tyr_Ser-Thr"/>
    <property type="match status" value="1"/>
</dbReference>
<keyword evidence="10" id="KW-0472">Membrane</keyword>
<comment type="catalytic activity">
    <reaction evidence="12">
        <text>L-seryl-[protein] + ATP = O-phospho-L-seryl-[protein] + ADP + H(+)</text>
        <dbReference type="Rhea" id="RHEA:17989"/>
        <dbReference type="Rhea" id="RHEA-COMP:9863"/>
        <dbReference type="Rhea" id="RHEA-COMP:11604"/>
        <dbReference type="ChEBI" id="CHEBI:15378"/>
        <dbReference type="ChEBI" id="CHEBI:29999"/>
        <dbReference type="ChEBI" id="CHEBI:30616"/>
        <dbReference type="ChEBI" id="CHEBI:83421"/>
        <dbReference type="ChEBI" id="CHEBI:456216"/>
        <dbReference type="EC" id="2.7.11.1"/>
    </reaction>
</comment>
<comment type="similarity">
    <text evidence="14">Belongs to the protein kinase superfamily.</text>
</comment>
<dbReference type="GO" id="GO:0005524">
    <property type="term" value="F:ATP binding"/>
    <property type="evidence" value="ECO:0007669"/>
    <property type="project" value="UniProtKB-UniRule"/>
</dbReference>
<dbReference type="AlphaFoldDB" id="A0A2G5DXQ6"/>
<dbReference type="Proteomes" id="UP000230069">
    <property type="component" value="Unassembled WGS sequence"/>
</dbReference>
<dbReference type="InterPro" id="IPR008271">
    <property type="entry name" value="Ser/Thr_kinase_AS"/>
</dbReference>
<evidence type="ECO:0000259" key="16">
    <source>
        <dbReference type="PROSITE" id="PS50011"/>
    </source>
</evidence>
<evidence type="ECO:0000256" key="8">
    <source>
        <dbReference type="ARBA" id="ARBA00022840"/>
    </source>
</evidence>
<dbReference type="Gene3D" id="1.10.510.10">
    <property type="entry name" value="Transferase(Phosphotransferase) domain 1"/>
    <property type="match status" value="1"/>
</dbReference>
<evidence type="ECO:0000256" key="10">
    <source>
        <dbReference type="ARBA" id="ARBA00023136"/>
    </source>
</evidence>
<keyword evidence="6 13" id="KW-0547">Nucleotide-binding</keyword>
<dbReference type="SUPFAM" id="SSF56112">
    <property type="entry name" value="Protein kinase-like (PK-like)"/>
    <property type="match status" value="1"/>
</dbReference>
<keyword evidence="9" id="KW-1133">Transmembrane helix</keyword>
<keyword evidence="3 14" id="KW-0723">Serine/threonine-protein kinase</keyword>
<dbReference type="GO" id="GO:0004674">
    <property type="term" value="F:protein serine/threonine kinase activity"/>
    <property type="evidence" value="ECO:0007669"/>
    <property type="project" value="UniProtKB-KW"/>
</dbReference>
<sequence>MRDLQIVSICVICIKKKKQQRRANPASSSKMNKGEMGSSSSETHSNRALGFIKSTFTYEELEELTDGFSATNVLGEGGYGYVHKGVLPDGKEVAVKSLKPNCGQGEKEFQAEVEIIGRIHHRHLVSLVGYCTTPGKRILVYKFVPNRTLHYHLHYGRPFGETLNWSNTLAIAIGSAKGLAYLHEDCQPRIIHRDVKATNILLDNNYEAKVADFGLAKLMEDSTTDVSTGVRGTSGYIAPEYQARRKVSEKADVFSYGVVLLELITGRQPIDKERPDDELLVDWARPLLTKAQRDGQYHDLVDRRLDNEYNKIEMARMIACAASCIRKSANRRPQMSHIVRALEGDVSLEILNSTAEHIMRTTPDDV</sequence>
<keyword evidence="18" id="KW-1185">Reference proteome</keyword>
<evidence type="ECO:0000256" key="1">
    <source>
        <dbReference type="ARBA" id="ARBA00004162"/>
    </source>
</evidence>
<comment type="subcellular location">
    <subcellularLocation>
        <location evidence="1">Cell membrane</location>
        <topology evidence="1">Single-pass membrane protein</topology>
    </subcellularLocation>
</comment>
<evidence type="ECO:0000256" key="2">
    <source>
        <dbReference type="ARBA" id="ARBA00012513"/>
    </source>
</evidence>
<dbReference type="InterPro" id="IPR017441">
    <property type="entry name" value="Protein_kinase_ATP_BS"/>
</dbReference>
<name>A0A2G5DXQ6_AQUCA</name>
<dbReference type="EMBL" id="KZ305031">
    <property type="protein sequence ID" value="PIA48304.1"/>
    <property type="molecule type" value="Genomic_DNA"/>
</dbReference>
<evidence type="ECO:0000313" key="17">
    <source>
        <dbReference type="EMBL" id="PIA48304.1"/>
    </source>
</evidence>
<dbReference type="PROSITE" id="PS00108">
    <property type="entry name" value="PROTEIN_KINASE_ST"/>
    <property type="match status" value="1"/>
</dbReference>
<dbReference type="FunFam" id="1.10.510.10:FF:000783">
    <property type="entry name" value="Proline-rich receptor-like protein kinase PERK4"/>
    <property type="match status" value="1"/>
</dbReference>
<dbReference type="EC" id="2.7.11.1" evidence="2"/>
<keyword evidence="4" id="KW-0808">Transferase</keyword>
<evidence type="ECO:0000313" key="18">
    <source>
        <dbReference type="Proteomes" id="UP000230069"/>
    </source>
</evidence>
<reference evidence="17 18" key="1">
    <citation type="submission" date="2017-09" db="EMBL/GenBank/DDBJ databases">
        <title>WGS assembly of Aquilegia coerulea Goldsmith.</title>
        <authorList>
            <person name="Hodges S."/>
            <person name="Kramer E."/>
            <person name="Nordborg M."/>
            <person name="Tomkins J."/>
            <person name="Borevitz J."/>
            <person name="Derieg N."/>
            <person name="Yan J."/>
            <person name="Mihaltcheva S."/>
            <person name="Hayes R.D."/>
            <person name="Rokhsar D."/>
        </authorList>
    </citation>
    <scope>NUCLEOTIDE SEQUENCE [LARGE SCALE GENOMIC DNA]</scope>
    <source>
        <strain evidence="18">cv. Goldsmith</strain>
    </source>
</reference>
<protein>
    <recommendedName>
        <fullName evidence="2">non-specific serine/threonine protein kinase</fullName>
        <ecNumber evidence="2">2.7.11.1</ecNumber>
    </recommendedName>
</protein>
<dbReference type="CDD" id="cd14066">
    <property type="entry name" value="STKc_IRAK"/>
    <property type="match status" value="1"/>
</dbReference>
<dbReference type="InterPro" id="IPR047117">
    <property type="entry name" value="PERK1-13-like"/>
</dbReference>
<evidence type="ECO:0000256" key="4">
    <source>
        <dbReference type="ARBA" id="ARBA00022679"/>
    </source>
</evidence>
<organism evidence="17 18">
    <name type="scientific">Aquilegia coerulea</name>
    <name type="common">Rocky mountain columbine</name>
    <dbReference type="NCBI Taxonomy" id="218851"/>
    <lineage>
        <taxon>Eukaryota</taxon>
        <taxon>Viridiplantae</taxon>
        <taxon>Streptophyta</taxon>
        <taxon>Embryophyta</taxon>
        <taxon>Tracheophyta</taxon>
        <taxon>Spermatophyta</taxon>
        <taxon>Magnoliopsida</taxon>
        <taxon>Ranunculales</taxon>
        <taxon>Ranunculaceae</taxon>
        <taxon>Thalictroideae</taxon>
        <taxon>Aquilegia</taxon>
    </lineage>
</organism>
<dbReference type="OrthoDB" id="4062651at2759"/>
<feature type="binding site" evidence="13">
    <location>
        <position position="96"/>
    </location>
    <ligand>
        <name>ATP</name>
        <dbReference type="ChEBI" id="CHEBI:30616"/>
    </ligand>
</feature>
<dbReference type="InterPro" id="IPR000719">
    <property type="entry name" value="Prot_kinase_dom"/>
</dbReference>
<dbReference type="PROSITE" id="PS00107">
    <property type="entry name" value="PROTEIN_KINASE_ATP"/>
    <property type="match status" value="1"/>
</dbReference>
<dbReference type="GO" id="GO:0005886">
    <property type="term" value="C:plasma membrane"/>
    <property type="evidence" value="ECO:0007669"/>
    <property type="project" value="UniProtKB-SubCell"/>
</dbReference>
<dbReference type="STRING" id="218851.A0A2G5DXQ6"/>
<comment type="catalytic activity">
    <reaction evidence="11">
        <text>L-threonyl-[protein] + ATP = O-phospho-L-threonyl-[protein] + ADP + H(+)</text>
        <dbReference type="Rhea" id="RHEA:46608"/>
        <dbReference type="Rhea" id="RHEA-COMP:11060"/>
        <dbReference type="Rhea" id="RHEA-COMP:11605"/>
        <dbReference type="ChEBI" id="CHEBI:15378"/>
        <dbReference type="ChEBI" id="CHEBI:30013"/>
        <dbReference type="ChEBI" id="CHEBI:30616"/>
        <dbReference type="ChEBI" id="CHEBI:61977"/>
        <dbReference type="ChEBI" id="CHEBI:456216"/>
        <dbReference type="EC" id="2.7.11.1"/>
    </reaction>
</comment>
<gene>
    <name evidence="17" type="ORF">AQUCO_01400718v1</name>
</gene>
<keyword evidence="5" id="KW-0812">Transmembrane</keyword>
<evidence type="ECO:0000256" key="11">
    <source>
        <dbReference type="ARBA" id="ARBA00047899"/>
    </source>
</evidence>
<evidence type="ECO:0000256" key="6">
    <source>
        <dbReference type="ARBA" id="ARBA00022741"/>
    </source>
</evidence>
<evidence type="ECO:0000256" key="3">
    <source>
        <dbReference type="ARBA" id="ARBA00022527"/>
    </source>
</evidence>
<dbReference type="InterPro" id="IPR011009">
    <property type="entry name" value="Kinase-like_dom_sf"/>
</dbReference>